<keyword evidence="5 8" id="KW-0175">Coiled coil</keyword>
<evidence type="ECO:0000256" key="8">
    <source>
        <dbReference type="SAM" id="Coils"/>
    </source>
</evidence>
<feature type="coiled-coil region" evidence="8">
    <location>
        <begin position="42"/>
        <end position="73"/>
    </location>
</feature>
<keyword evidence="6" id="KW-0539">Nucleus</keyword>
<evidence type="ECO:0000256" key="3">
    <source>
        <dbReference type="ARBA" id="ARBA00005795"/>
    </source>
</evidence>
<dbReference type="GO" id="GO:0000070">
    <property type="term" value="P:mitotic sister chromatid segregation"/>
    <property type="evidence" value="ECO:0007669"/>
    <property type="project" value="TreeGrafter"/>
</dbReference>
<organism evidence="10 11">
    <name type="scientific">Glutinoglossum americanum</name>
    <dbReference type="NCBI Taxonomy" id="1670608"/>
    <lineage>
        <taxon>Eukaryota</taxon>
        <taxon>Fungi</taxon>
        <taxon>Dikarya</taxon>
        <taxon>Ascomycota</taxon>
        <taxon>Pezizomycotina</taxon>
        <taxon>Geoglossomycetes</taxon>
        <taxon>Geoglossales</taxon>
        <taxon>Geoglossaceae</taxon>
        <taxon>Glutinoglossum</taxon>
    </lineage>
</organism>
<comment type="similarity">
    <text evidence="3">Belongs to the CENP-K/MCM22 family.</text>
</comment>
<reference evidence="10" key="1">
    <citation type="submission" date="2021-03" db="EMBL/GenBank/DDBJ databases">
        <title>Comparative genomics and phylogenomic investigation of the class Geoglossomycetes provide insights into ecological specialization and systematics.</title>
        <authorList>
            <person name="Melie T."/>
            <person name="Pirro S."/>
            <person name="Miller A.N."/>
            <person name="Quandt A."/>
        </authorList>
    </citation>
    <scope>NUCLEOTIDE SEQUENCE</scope>
    <source>
        <strain evidence="10">GBOQ0MN5Z8</strain>
    </source>
</reference>
<evidence type="ECO:0000313" key="10">
    <source>
        <dbReference type="EMBL" id="KAH0542944.1"/>
    </source>
</evidence>
<evidence type="ECO:0000256" key="9">
    <source>
        <dbReference type="SAM" id="MobiDB-lite"/>
    </source>
</evidence>
<dbReference type="AlphaFoldDB" id="A0A9P8ICE7"/>
<keyword evidence="7" id="KW-0137">Centromere</keyword>
<dbReference type="GO" id="GO:0051382">
    <property type="term" value="P:kinetochore assembly"/>
    <property type="evidence" value="ECO:0007669"/>
    <property type="project" value="InterPro"/>
</dbReference>
<keyword evidence="4" id="KW-0158">Chromosome</keyword>
<comment type="subcellular location">
    <subcellularLocation>
        <location evidence="2">Chromosome</location>
        <location evidence="2">Centromere</location>
    </subcellularLocation>
    <subcellularLocation>
        <location evidence="1">Nucleus</location>
    </subcellularLocation>
</comment>
<evidence type="ECO:0000256" key="7">
    <source>
        <dbReference type="ARBA" id="ARBA00023328"/>
    </source>
</evidence>
<evidence type="ECO:0000256" key="1">
    <source>
        <dbReference type="ARBA" id="ARBA00004123"/>
    </source>
</evidence>
<evidence type="ECO:0000256" key="6">
    <source>
        <dbReference type="ARBA" id="ARBA00023242"/>
    </source>
</evidence>
<evidence type="ECO:0000313" key="11">
    <source>
        <dbReference type="Proteomes" id="UP000698800"/>
    </source>
</evidence>
<evidence type="ECO:0000256" key="2">
    <source>
        <dbReference type="ARBA" id="ARBA00004584"/>
    </source>
</evidence>
<accession>A0A9P8ICE7</accession>
<gene>
    <name evidence="10" type="ORF">FGG08_002713</name>
</gene>
<dbReference type="Proteomes" id="UP000698800">
    <property type="component" value="Unassembled WGS sequence"/>
</dbReference>
<dbReference type="PANTHER" id="PTHR14401:SF6">
    <property type="entry name" value="CENTROMERE PROTEIN K"/>
    <property type="match status" value="1"/>
</dbReference>
<evidence type="ECO:0000256" key="4">
    <source>
        <dbReference type="ARBA" id="ARBA00022454"/>
    </source>
</evidence>
<proteinExistence type="inferred from homology"/>
<dbReference type="InterPro" id="IPR020993">
    <property type="entry name" value="Centromere_CenpK"/>
</dbReference>
<name>A0A9P8ICE7_9PEZI</name>
<evidence type="ECO:0000256" key="5">
    <source>
        <dbReference type="ARBA" id="ARBA00023054"/>
    </source>
</evidence>
<feature type="region of interest" description="Disordered" evidence="9">
    <location>
        <begin position="22"/>
        <end position="41"/>
    </location>
</feature>
<keyword evidence="11" id="KW-1185">Reference proteome</keyword>
<dbReference type="GO" id="GO:0005634">
    <property type="term" value="C:nucleus"/>
    <property type="evidence" value="ECO:0007669"/>
    <property type="project" value="UniProtKB-SubCell"/>
</dbReference>
<protein>
    <submittedName>
        <fullName evidence="10">Uncharacterized protein</fullName>
    </submittedName>
</protein>
<comment type="caution">
    <text evidence="10">The sequence shown here is derived from an EMBL/GenBank/DDBJ whole genome shotgun (WGS) entry which is preliminary data.</text>
</comment>
<dbReference type="GO" id="GO:0000775">
    <property type="term" value="C:chromosome, centromeric region"/>
    <property type="evidence" value="ECO:0007669"/>
    <property type="project" value="UniProtKB-SubCell"/>
</dbReference>
<feature type="coiled-coil region" evidence="8">
    <location>
        <begin position="187"/>
        <end position="214"/>
    </location>
</feature>
<dbReference type="EMBL" id="JAGHQL010000043">
    <property type="protein sequence ID" value="KAH0542944.1"/>
    <property type="molecule type" value="Genomic_DNA"/>
</dbReference>
<dbReference type="OrthoDB" id="9445768at2759"/>
<sequence length="365" mass="40499">MGPSPKLIASLRNLCDEGQSQRLEDLSLDDSEVGPASTQQKQANYESRLDQTIQELREMVREQEAALEKLRTISRGPPLTQSSDQEIHLNQLHAIKSAFTSLTAEQPFIPPPDSPLAILLALRHNRQLVSKTSASIKSVQSQLSRAQSRLQTEESSLSDARLMTQGLETRIENLRAAQTERANKTSSQVARDLLRDLQRRKSNYERETKRLVKAFNGFIDEHLAAMLAAEELGGPVVGGLVEVEDLTLQAGFSQHGKAKKIKSSVSEDKRQRRIDEIWGRKGGDMDTDHGGRSEKEVAGAEMRALTEKLLNASSSASSGSSGAYVVLERDSAAARFLVRAKVAQFHPRDAMRLRLIDFGRDLDEY</sequence>
<dbReference type="PANTHER" id="PTHR14401">
    <property type="entry name" value="CENTROMERE PROTEIN K"/>
    <property type="match status" value="1"/>
</dbReference>